<gene>
    <name evidence="2" type="ORF">OF850_17920</name>
</gene>
<feature type="domain" description="Nucleotidyl transferase" evidence="1">
    <location>
        <begin position="2"/>
        <end position="227"/>
    </location>
</feature>
<name>A0ABT3NZE5_9PROT</name>
<dbReference type="SUPFAM" id="SSF53448">
    <property type="entry name" value="Nucleotide-diphospho-sugar transferases"/>
    <property type="match status" value="1"/>
</dbReference>
<dbReference type="Pfam" id="PF00483">
    <property type="entry name" value="NTP_transferase"/>
    <property type="match status" value="1"/>
</dbReference>
<dbReference type="Gene3D" id="3.90.550.10">
    <property type="entry name" value="Spore Coat Polysaccharide Biosynthesis Protein SpsA, Chain A"/>
    <property type="match status" value="1"/>
</dbReference>
<dbReference type="RefSeq" id="WP_301591712.1">
    <property type="nucleotide sequence ID" value="NZ_JAPFQI010000017.1"/>
</dbReference>
<proteinExistence type="predicted"/>
<dbReference type="Proteomes" id="UP001526430">
    <property type="component" value="Unassembled WGS sequence"/>
</dbReference>
<comment type="caution">
    <text evidence="2">The sequence shown here is derived from an EMBL/GenBank/DDBJ whole genome shotgun (WGS) entry which is preliminary data.</text>
</comment>
<evidence type="ECO:0000313" key="3">
    <source>
        <dbReference type="Proteomes" id="UP001526430"/>
    </source>
</evidence>
<accession>A0ABT3NZE5</accession>
<sequence length="240" mass="26765">MKAVIMAGGRGTRLGPYTALFPKPLVPLGEGMPVLELLLRQLRSAGVEEVILAVNHLHHLLRAFFGDGERIGLRIRYSLEDKPLGTAGPLGAVLDEVGDTFFVTNGDLLTTLDFKSMLQEHEQTGAAATVASFRREVKIDFGLLETDPKMRMTGYIEKPSYPHLVSMGCYVLQREAVRNHVQPGAYLDMPDLMRALVRDDHHVHCHAPDCRWLDIGRPDDYATAQELFQNSRNIFLSDEG</sequence>
<protein>
    <submittedName>
        <fullName evidence="2">Sugar phosphate nucleotidyltransferase</fullName>
    </submittedName>
</protein>
<dbReference type="EMBL" id="JAPFQI010000017">
    <property type="protein sequence ID" value="MCW8087508.1"/>
    <property type="molecule type" value="Genomic_DNA"/>
</dbReference>
<organism evidence="2 3">
    <name type="scientific">Sabulicella glaciei</name>
    <dbReference type="NCBI Taxonomy" id="2984948"/>
    <lineage>
        <taxon>Bacteria</taxon>
        <taxon>Pseudomonadati</taxon>
        <taxon>Pseudomonadota</taxon>
        <taxon>Alphaproteobacteria</taxon>
        <taxon>Acetobacterales</taxon>
        <taxon>Acetobacteraceae</taxon>
        <taxon>Sabulicella</taxon>
    </lineage>
</organism>
<dbReference type="InterPro" id="IPR050486">
    <property type="entry name" value="Mannose-1P_guanyltransferase"/>
</dbReference>
<reference evidence="2 3" key="1">
    <citation type="submission" date="2022-10" db="EMBL/GenBank/DDBJ databases">
        <title>Roseococcus glaciei nov., sp. nov., isolated from glacier.</title>
        <authorList>
            <person name="Liu Q."/>
            <person name="Xin Y.-H."/>
        </authorList>
    </citation>
    <scope>NUCLEOTIDE SEQUENCE [LARGE SCALE GENOMIC DNA]</scope>
    <source>
        <strain evidence="2 3">MDT2-1-1</strain>
    </source>
</reference>
<keyword evidence="3" id="KW-1185">Reference proteome</keyword>
<dbReference type="InterPro" id="IPR005835">
    <property type="entry name" value="NTP_transferase_dom"/>
</dbReference>
<dbReference type="InterPro" id="IPR029044">
    <property type="entry name" value="Nucleotide-diphossugar_trans"/>
</dbReference>
<evidence type="ECO:0000313" key="2">
    <source>
        <dbReference type="EMBL" id="MCW8087508.1"/>
    </source>
</evidence>
<dbReference type="PANTHER" id="PTHR22572">
    <property type="entry name" value="SUGAR-1-PHOSPHATE GUANYL TRANSFERASE"/>
    <property type="match status" value="1"/>
</dbReference>
<evidence type="ECO:0000259" key="1">
    <source>
        <dbReference type="Pfam" id="PF00483"/>
    </source>
</evidence>